<dbReference type="Proteomes" id="UP000307440">
    <property type="component" value="Unassembled WGS sequence"/>
</dbReference>
<dbReference type="PANTHER" id="PTHR10039:SF15">
    <property type="entry name" value="NACHT DOMAIN-CONTAINING PROTEIN"/>
    <property type="match status" value="1"/>
</dbReference>
<gene>
    <name evidence="3" type="ORF">FA15DRAFT_703954</name>
</gene>
<dbReference type="STRING" id="230819.A0A5C3KX43"/>
<name>A0A5C3KX43_COPMA</name>
<dbReference type="OrthoDB" id="5967843at2759"/>
<dbReference type="InterPro" id="IPR007111">
    <property type="entry name" value="NACHT_NTPase"/>
</dbReference>
<dbReference type="SUPFAM" id="SSF52540">
    <property type="entry name" value="P-loop containing nucleoside triphosphate hydrolases"/>
    <property type="match status" value="1"/>
</dbReference>
<evidence type="ECO:0000313" key="3">
    <source>
        <dbReference type="EMBL" id="TFK25096.1"/>
    </source>
</evidence>
<evidence type="ECO:0000313" key="4">
    <source>
        <dbReference type="Proteomes" id="UP000307440"/>
    </source>
</evidence>
<feature type="domain" description="NACHT" evidence="2">
    <location>
        <begin position="85"/>
        <end position="235"/>
    </location>
</feature>
<dbReference type="InterPro" id="IPR027417">
    <property type="entry name" value="P-loop_NTPase"/>
</dbReference>
<protein>
    <recommendedName>
        <fullName evidence="2">NACHT domain-containing protein</fullName>
    </recommendedName>
</protein>
<evidence type="ECO:0000256" key="1">
    <source>
        <dbReference type="ARBA" id="ARBA00022737"/>
    </source>
</evidence>
<dbReference type="Pfam" id="PF24883">
    <property type="entry name" value="NPHP3_N"/>
    <property type="match status" value="1"/>
</dbReference>
<accession>A0A5C3KX43</accession>
<proteinExistence type="predicted"/>
<dbReference type="Gene3D" id="3.40.50.300">
    <property type="entry name" value="P-loop containing nucleotide triphosphate hydrolases"/>
    <property type="match status" value="1"/>
</dbReference>
<keyword evidence="4" id="KW-1185">Reference proteome</keyword>
<dbReference type="EMBL" id="ML210190">
    <property type="protein sequence ID" value="TFK25096.1"/>
    <property type="molecule type" value="Genomic_DNA"/>
</dbReference>
<reference evidence="3 4" key="1">
    <citation type="journal article" date="2019" name="Nat. Ecol. Evol.">
        <title>Megaphylogeny resolves global patterns of mushroom evolution.</title>
        <authorList>
            <person name="Varga T."/>
            <person name="Krizsan K."/>
            <person name="Foldi C."/>
            <person name="Dima B."/>
            <person name="Sanchez-Garcia M."/>
            <person name="Sanchez-Ramirez S."/>
            <person name="Szollosi G.J."/>
            <person name="Szarkandi J.G."/>
            <person name="Papp V."/>
            <person name="Albert L."/>
            <person name="Andreopoulos W."/>
            <person name="Angelini C."/>
            <person name="Antonin V."/>
            <person name="Barry K.W."/>
            <person name="Bougher N.L."/>
            <person name="Buchanan P."/>
            <person name="Buyck B."/>
            <person name="Bense V."/>
            <person name="Catcheside P."/>
            <person name="Chovatia M."/>
            <person name="Cooper J."/>
            <person name="Damon W."/>
            <person name="Desjardin D."/>
            <person name="Finy P."/>
            <person name="Geml J."/>
            <person name="Haridas S."/>
            <person name="Hughes K."/>
            <person name="Justo A."/>
            <person name="Karasinski D."/>
            <person name="Kautmanova I."/>
            <person name="Kiss B."/>
            <person name="Kocsube S."/>
            <person name="Kotiranta H."/>
            <person name="LaButti K.M."/>
            <person name="Lechner B.E."/>
            <person name="Liimatainen K."/>
            <person name="Lipzen A."/>
            <person name="Lukacs Z."/>
            <person name="Mihaltcheva S."/>
            <person name="Morgado L.N."/>
            <person name="Niskanen T."/>
            <person name="Noordeloos M.E."/>
            <person name="Ohm R.A."/>
            <person name="Ortiz-Santana B."/>
            <person name="Ovrebo C."/>
            <person name="Racz N."/>
            <person name="Riley R."/>
            <person name="Savchenko A."/>
            <person name="Shiryaev A."/>
            <person name="Soop K."/>
            <person name="Spirin V."/>
            <person name="Szebenyi C."/>
            <person name="Tomsovsky M."/>
            <person name="Tulloss R.E."/>
            <person name="Uehling J."/>
            <person name="Grigoriev I.V."/>
            <person name="Vagvolgyi C."/>
            <person name="Papp T."/>
            <person name="Martin F.M."/>
            <person name="Miettinen O."/>
            <person name="Hibbett D.S."/>
            <person name="Nagy L.G."/>
        </authorList>
    </citation>
    <scope>NUCLEOTIDE SEQUENCE [LARGE SCALE GENOMIC DNA]</scope>
    <source>
        <strain evidence="3 4">CBS 121175</strain>
    </source>
</reference>
<organism evidence="3 4">
    <name type="scientific">Coprinopsis marcescibilis</name>
    <name type="common">Agaric fungus</name>
    <name type="synonym">Psathyrella marcescibilis</name>
    <dbReference type="NCBI Taxonomy" id="230819"/>
    <lineage>
        <taxon>Eukaryota</taxon>
        <taxon>Fungi</taxon>
        <taxon>Dikarya</taxon>
        <taxon>Basidiomycota</taxon>
        <taxon>Agaricomycotina</taxon>
        <taxon>Agaricomycetes</taxon>
        <taxon>Agaricomycetidae</taxon>
        <taxon>Agaricales</taxon>
        <taxon>Agaricineae</taxon>
        <taxon>Psathyrellaceae</taxon>
        <taxon>Coprinopsis</taxon>
    </lineage>
</organism>
<dbReference type="AlphaFoldDB" id="A0A5C3KX43"/>
<keyword evidence="1" id="KW-0677">Repeat</keyword>
<dbReference type="InterPro" id="IPR056884">
    <property type="entry name" value="NPHP3-like_N"/>
</dbReference>
<dbReference type="PROSITE" id="PS50837">
    <property type="entry name" value="NACHT"/>
    <property type="match status" value="1"/>
</dbReference>
<dbReference type="PANTHER" id="PTHR10039">
    <property type="entry name" value="AMELOGENIN"/>
    <property type="match status" value="1"/>
</dbReference>
<evidence type="ECO:0000259" key="2">
    <source>
        <dbReference type="PROSITE" id="PS50837"/>
    </source>
</evidence>
<sequence>MPTLERASNVVISNSNITNVEWNQTNHNHGLDGITKLYQSVAAEALHNAIQRSNAPRCMEGTRAQLQKDFMSWLYGTHHSAQWTDRLWMLGAAGSGKSSIAQSIAETCAKKKILAATLFFSFRSQKANNYTRFIPTIAYQIALAIPSTREFIAAVILKDVAIVDKSLKAQIDALILEPLAQARRKHPDEIWPHVIIIDGLDECKDEEQQATILSILHECVKTPQFPFRIIIASRPEPKMRKYFSGPGKSRTHFIDINEHYDVVPDLDIFFSVSFALIREENHIQDDWPAKEDVAKLLSRTSGQFAYASTVVEYVKDTSRQPIERLQEVLGIHADATKEHPLSSLYALYDSILRKCPDSKESAMAIHILNGIPFCSPQSASVYNALLGYGVDAWARVFDNLHSLVFIPEYDDFETQYKIRHKSLIDFLSSEKHAKDLYFSEKVVETNICIRFLRLFERLSSVSARANANPRVLAALAPNNNYFSSCLLQSDRKNPDLVQLLRNANVSYCILPNKSELIRPHPLNRIWAAVHHRDLGVSSPHCMFDPKFDD</sequence>